<dbReference type="EMBL" id="JAWDJR010000015">
    <property type="protein sequence ID" value="KAK9961804.1"/>
    <property type="molecule type" value="Genomic_DNA"/>
</dbReference>
<dbReference type="Pfam" id="PF18866">
    <property type="entry name" value="CxC7"/>
    <property type="match status" value="1"/>
</dbReference>
<evidence type="ECO:0000259" key="1">
    <source>
        <dbReference type="Pfam" id="PF18866"/>
    </source>
</evidence>
<organism evidence="2 3">
    <name type="scientific">Culter alburnus</name>
    <name type="common">Topmouth culter</name>
    <dbReference type="NCBI Taxonomy" id="194366"/>
    <lineage>
        <taxon>Eukaryota</taxon>
        <taxon>Metazoa</taxon>
        <taxon>Chordata</taxon>
        <taxon>Craniata</taxon>
        <taxon>Vertebrata</taxon>
        <taxon>Euteleostomi</taxon>
        <taxon>Actinopterygii</taxon>
        <taxon>Neopterygii</taxon>
        <taxon>Teleostei</taxon>
        <taxon>Ostariophysi</taxon>
        <taxon>Cypriniformes</taxon>
        <taxon>Xenocyprididae</taxon>
        <taxon>Xenocypridinae</taxon>
        <taxon>Culter</taxon>
    </lineage>
</organism>
<evidence type="ECO:0000313" key="3">
    <source>
        <dbReference type="Proteomes" id="UP001479290"/>
    </source>
</evidence>
<protein>
    <recommendedName>
        <fullName evidence="1">CxC7-like cysteine cluster associated with KDZ transposases domain-containing protein</fullName>
    </recommendedName>
</protein>
<comment type="caution">
    <text evidence="2">The sequence shown here is derived from an EMBL/GenBank/DDBJ whole genome shotgun (WGS) entry which is preliminary data.</text>
</comment>
<dbReference type="Proteomes" id="UP001479290">
    <property type="component" value="Unassembled WGS sequence"/>
</dbReference>
<evidence type="ECO:0000313" key="2">
    <source>
        <dbReference type="EMBL" id="KAK9961804.1"/>
    </source>
</evidence>
<accession>A0AAW1ZNA1</accession>
<proteinExistence type="predicted"/>
<feature type="domain" description="CxC7-like cysteine cluster associated with KDZ transposases" evidence="1">
    <location>
        <begin position="67"/>
        <end position="128"/>
    </location>
</feature>
<gene>
    <name evidence="2" type="ORF">ABG768_007204</name>
</gene>
<keyword evidence="3" id="KW-1185">Reference proteome</keyword>
<name>A0AAW1ZNA1_CULAL</name>
<dbReference type="InterPro" id="IPR041300">
    <property type="entry name" value="CxC7"/>
</dbReference>
<reference evidence="2 3" key="1">
    <citation type="submission" date="2024-05" db="EMBL/GenBank/DDBJ databases">
        <title>A high-quality chromosomal-level genome assembly of Topmouth culter (Culter alburnus).</title>
        <authorList>
            <person name="Zhao H."/>
        </authorList>
    </citation>
    <scope>NUCLEOTIDE SEQUENCE [LARGE SCALE GENOMIC DNA]</scope>
    <source>
        <strain evidence="2">CATC2023</strain>
        <tissue evidence="2">Muscle</tissue>
    </source>
</reference>
<dbReference type="AlphaFoldDB" id="A0AAW1ZNA1"/>
<sequence length="135" mass="15466">MHGFPKDQGILTLPASVLEDIFIDVVLQEGDKAILTLALVCTPFRDLVTREAFRRRAHILWLDSVANWTVFSTSYKTEYYKMYRLETCRQCGDIFKNCTPGYVGRGRRGELVGIFSEDTHPDFCSEFCQICADLI</sequence>